<dbReference type="FunFam" id="2.60.34.10:FF:000002">
    <property type="entry name" value="Heat shock 70 kDa"/>
    <property type="match status" value="1"/>
</dbReference>
<name>A0A7M7T4W2_STRPU</name>
<dbReference type="GO" id="GO:0005524">
    <property type="term" value="F:ATP binding"/>
    <property type="evidence" value="ECO:0007669"/>
    <property type="project" value="UniProtKB-KW"/>
</dbReference>
<dbReference type="GO" id="GO:0031072">
    <property type="term" value="F:heat shock protein binding"/>
    <property type="evidence" value="ECO:0000318"/>
    <property type="project" value="GO_Central"/>
</dbReference>
<dbReference type="EnsemblMetazoa" id="XM_030998252">
    <property type="protein sequence ID" value="XP_030854112"/>
    <property type="gene ID" value="LOC588537"/>
</dbReference>
<dbReference type="InterPro" id="IPR013126">
    <property type="entry name" value="Hsp_70_fam"/>
</dbReference>
<protein>
    <recommendedName>
        <fullName evidence="7">Heat shock protein 70</fullName>
    </recommendedName>
</protein>
<dbReference type="FunFam" id="3.30.30.30:FF:000001">
    <property type="entry name" value="heat shock 70 kDa protein-like"/>
    <property type="match status" value="1"/>
</dbReference>
<dbReference type="KEGG" id="spu:588537"/>
<organism evidence="5 6">
    <name type="scientific">Strongylocentrotus purpuratus</name>
    <name type="common">Purple sea urchin</name>
    <dbReference type="NCBI Taxonomy" id="7668"/>
    <lineage>
        <taxon>Eukaryota</taxon>
        <taxon>Metazoa</taxon>
        <taxon>Echinodermata</taxon>
        <taxon>Eleutherozoa</taxon>
        <taxon>Echinozoa</taxon>
        <taxon>Echinoidea</taxon>
        <taxon>Euechinoidea</taxon>
        <taxon>Echinacea</taxon>
        <taxon>Camarodonta</taxon>
        <taxon>Echinidea</taxon>
        <taxon>Strongylocentrotidae</taxon>
        <taxon>Strongylocentrotus</taxon>
    </lineage>
</organism>
<dbReference type="GO" id="GO:0016887">
    <property type="term" value="F:ATP hydrolysis activity"/>
    <property type="evidence" value="ECO:0000318"/>
    <property type="project" value="GO_Central"/>
</dbReference>
<dbReference type="FunFam" id="3.30.420.40:FF:000026">
    <property type="entry name" value="Heat shock protein 70"/>
    <property type="match status" value="1"/>
</dbReference>
<dbReference type="OMA" id="YREEDEM"/>
<reference evidence="5" key="2">
    <citation type="submission" date="2021-01" db="UniProtKB">
        <authorList>
            <consortium name="EnsemblMetazoa"/>
        </authorList>
    </citation>
    <scope>IDENTIFICATION</scope>
</reference>
<evidence type="ECO:0000256" key="3">
    <source>
        <dbReference type="ARBA" id="ARBA00022840"/>
    </source>
</evidence>
<keyword evidence="6" id="KW-1185">Reference proteome</keyword>
<dbReference type="PROSITE" id="PS01036">
    <property type="entry name" value="HSP70_3"/>
    <property type="match status" value="1"/>
</dbReference>
<dbReference type="Gene3D" id="3.90.640.10">
    <property type="entry name" value="Actin, Chain A, domain 4"/>
    <property type="match status" value="1"/>
</dbReference>
<evidence type="ECO:0008006" key="7">
    <source>
        <dbReference type="Google" id="ProtNLM"/>
    </source>
</evidence>
<dbReference type="Gene3D" id="2.60.34.10">
    <property type="entry name" value="Substrate Binding Domain Of DNAk, Chain A, domain 1"/>
    <property type="match status" value="1"/>
</dbReference>
<dbReference type="PANTHER" id="PTHR19375">
    <property type="entry name" value="HEAT SHOCK PROTEIN 70KDA"/>
    <property type="match status" value="1"/>
</dbReference>
<evidence type="ECO:0000313" key="5">
    <source>
        <dbReference type="EnsemblMetazoa" id="XP_030854112"/>
    </source>
</evidence>
<evidence type="ECO:0000256" key="4">
    <source>
        <dbReference type="RuleBase" id="RU003322"/>
    </source>
</evidence>
<dbReference type="FunFam" id="3.90.640.10:FF:000002">
    <property type="entry name" value="Heat shock 70 kDa"/>
    <property type="match status" value="1"/>
</dbReference>
<evidence type="ECO:0000256" key="2">
    <source>
        <dbReference type="ARBA" id="ARBA00022741"/>
    </source>
</evidence>
<dbReference type="Proteomes" id="UP000007110">
    <property type="component" value="Unassembled WGS sequence"/>
</dbReference>
<accession>A0A7M7T4W2</accession>
<reference evidence="6" key="1">
    <citation type="submission" date="2015-02" db="EMBL/GenBank/DDBJ databases">
        <title>Genome sequencing for Strongylocentrotus purpuratus.</title>
        <authorList>
            <person name="Murali S."/>
            <person name="Liu Y."/>
            <person name="Vee V."/>
            <person name="English A."/>
            <person name="Wang M."/>
            <person name="Skinner E."/>
            <person name="Han Y."/>
            <person name="Muzny D.M."/>
            <person name="Worley K.C."/>
            <person name="Gibbs R.A."/>
        </authorList>
    </citation>
    <scope>NUCLEOTIDE SEQUENCE</scope>
</reference>
<dbReference type="RefSeq" id="XP_030854112.1">
    <property type="nucleotide sequence ID" value="XM_030998252.1"/>
</dbReference>
<dbReference type="Pfam" id="PF00012">
    <property type="entry name" value="HSP70"/>
    <property type="match status" value="1"/>
</dbReference>
<dbReference type="OrthoDB" id="2401965at2759"/>
<keyword evidence="3 4" id="KW-0067">ATP-binding</keyword>
<dbReference type="PRINTS" id="PR00301">
    <property type="entry name" value="HEATSHOCK70"/>
</dbReference>
<dbReference type="SUPFAM" id="SSF100920">
    <property type="entry name" value="Heat shock protein 70kD (HSP70), peptide-binding domain"/>
    <property type="match status" value="1"/>
</dbReference>
<dbReference type="InterPro" id="IPR029048">
    <property type="entry name" value="HSP70_C_sf"/>
</dbReference>
<evidence type="ECO:0000313" key="6">
    <source>
        <dbReference type="Proteomes" id="UP000007110"/>
    </source>
</evidence>
<dbReference type="GO" id="GO:0005829">
    <property type="term" value="C:cytosol"/>
    <property type="evidence" value="ECO:0000318"/>
    <property type="project" value="GO_Central"/>
</dbReference>
<dbReference type="PROSITE" id="PS00329">
    <property type="entry name" value="HSP70_2"/>
    <property type="match status" value="1"/>
</dbReference>
<dbReference type="GO" id="GO:0005886">
    <property type="term" value="C:plasma membrane"/>
    <property type="evidence" value="ECO:0000318"/>
    <property type="project" value="GO_Central"/>
</dbReference>
<dbReference type="PROSITE" id="PS00297">
    <property type="entry name" value="HSP70_1"/>
    <property type="match status" value="1"/>
</dbReference>
<dbReference type="Gene3D" id="3.30.420.40">
    <property type="match status" value="2"/>
</dbReference>
<dbReference type="CDD" id="cd10233">
    <property type="entry name" value="ASKHA_NBD_HSP70_HSPA1"/>
    <property type="match status" value="1"/>
</dbReference>
<dbReference type="InParanoid" id="A0A7M7T4W2"/>
<dbReference type="GO" id="GO:0005737">
    <property type="term" value="C:cytoplasm"/>
    <property type="evidence" value="ECO:0000318"/>
    <property type="project" value="GO_Central"/>
</dbReference>
<sequence>MAPGKAPAIGIDLGTTYSCVGVFQNGKVEIIANDQGNRTTPSYVAFTDTERLIGDAAKNQVAMNPKNTIFDAKRLIGRTFTDDNVQSDMKHWPFTVINKGGKPMLLAEYIGEQKTLAPEEISSMVLIKMKETAEAYLGKKITDAVITVPAYFNDAQRQATKDAGVIAGLNVLRIINEPTAAALAYGLDKKLKGEQHVLIFDLGGGTFDVSILVIGDDIFEVKSTAGDTHLGGEDFDDRLVDYLAEEFKRKHRKDMRSNPRSLRRLRTAAERAKRTLSSSTTANIQVDSLYEGIDFSTSVSRARFEELCSDLFKKSLQPVERAISDAKIDKNKIDTVVIVGGSTRIPKIQKLLQEFLNGKDLNKSINPDEAVAYGAAVQAAILSGDQSEEIKDVLLVDVTPLSLGIELTGGVMSKLIERNTNIPTKAAETFTTPADNLPALDIRVFEGERAMTKENNRLGQFEFSGIPLAPRGVPQIEVTFDIDANGIMHVTAKDESTGRSNKITITNDRGRISKDEIERMINDAERFKAEDDAQRERIAARDQLESFAYNVKSAINDASVERQVSSSDKEFVIKAFDDVITWMDNNSLAKKEELSFKLKELQKTCSPIMAKLHAGSNSGHPGQ</sequence>
<dbReference type="GO" id="GO:0005634">
    <property type="term" value="C:nucleus"/>
    <property type="evidence" value="ECO:0000318"/>
    <property type="project" value="GO_Central"/>
</dbReference>
<dbReference type="InterPro" id="IPR029047">
    <property type="entry name" value="HSP70_peptide-bd_sf"/>
</dbReference>
<dbReference type="NCBIfam" id="NF001413">
    <property type="entry name" value="PRK00290.1"/>
    <property type="match status" value="1"/>
</dbReference>
<proteinExistence type="inferred from homology"/>
<dbReference type="InterPro" id="IPR043129">
    <property type="entry name" value="ATPase_NBD"/>
</dbReference>
<dbReference type="SUPFAM" id="SSF53067">
    <property type="entry name" value="Actin-like ATPase domain"/>
    <property type="match status" value="2"/>
</dbReference>
<dbReference type="Gene3D" id="1.20.1270.10">
    <property type="match status" value="1"/>
</dbReference>
<comment type="similarity">
    <text evidence="1 4">Belongs to the heat shock protein 70 family.</text>
</comment>
<dbReference type="Gene3D" id="3.30.30.30">
    <property type="match status" value="1"/>
</dbReference>
<dbReference type="GO" id="GO:0140662">
    <property type="term" value="F:ATP-dependent protein folding chaperone"/>
    <property type="evidence" value="ECO:0007669"/>
    <property type="project" value="InterPro"/>
</dbReference>
<evidence type="ECO:0000256" key="1">
    <source>
        <dbReference type="ARBA" id="ARBA00007381"/>
    </source>
</evidence>
<dbReference type="GO" id="GO:0042026">
    <property type="term" value="P:protein refolding"/>
    <property type="evidence" value="ECO:0000318"/>
    <property type="project" value="GO_Central"/>
</dbReference>
<dbReference type="SUPFAM" id="SSF100934">
    <property type="entry name" value="Heat shock protein 70kD (HSP70), C-terminal subdomain"/>
    <property type="match status" value="1"/>
</dbReference>
<dbReference type="FunFam" id="3.30.420.40:FF:000028">
    <property type="entry name" value="heat shock 70 kDa protein-like"/>
    <property type="match status" value="1"/>
</dbReference>
<dbReference type="InterPro" id="IPR018181">
    <property type="entry name" value="Heat_shock_70_CS"/>
</dbReference>
<dbReference type="GeneID" id="588537"/>
<dbReference type="AlphaFoldDB" id="A0A7M7T4W2"/>
<keyword evidence="2 4" id="KW-0547">Nucleotide-binding</keyword>
<dbReference type="GO" id="GO:0044183">
    <property type="term" value="F:protein folding chaperone"/>
    <property type="evidence" value="ECO:0000318"/>
    <property type="project" value="GO_Central"/>
</dbReference>
<dbReference type="FunFam" id="1.20.1270.10:FF:000049">
    <property type="entry name" value="Heat shock protein, putative"/>
    <property type="match status" value="1"/>
</dbReference>